<dbReference type="EMBL" id="LM676387">
    <property type="protein sequence ID" value="CEP25851.1"/>
    <property type="molecule type" value="Genomic_DNA"/>
</dbReference>
<sequence>MRRLRLSDEPARSLTADSP</sequence>
<gene>
    <name evidence="1" type="ORF">PFCIRM138_02705</name>
</gene>
<reference evidence="1" key="1">
    <citation type="submission" date="2014-08" db="EMBL/GenBank/DDBJ databases">
        <authorList>
            <person name="Falentin Helene"/>
        </authorList>
    </citation>
    <scope>NUCLEOTIDE SEQUENCE</scope>
</reference>
<name>A0A0B7NT25_PROFF</name>
<protein>
    <submittedName>
        <fullName evidence="1">Uncharacterized protein</fullName>
    </submittedName>
</protein>
<organism evidence="1">
    <name type="scientific">Propionibacterium freudenreichii subsp. freudenreichii</name>
    <dbReference type="NCBI Taxonomy" id="66712"/>
    <lineage>
        <taxon>Bacteria</taxon>
        <taxon>Bacillati</taxon>
        <taxon>Actinomycetota</taxon>
        <taxon>Actinomycetes</taxon>
        <taxon>Propionibacteriales</taxon>
        <taxon>Propionibacteriaceae</taxon>
        <taxon>Propionibacterium</taxon>
    </lineage>
</organism>
<proteinExistence type="predicted"/>
<dbReference type="AlphaFoldDB" id="A0A0B7NT25"/>
<evidence type="ECO:0000313" key="1">
    <source>
        <dbReference type="EMBL" id="CEP25851.1"/>
    </source>
</evidence>
<accession>A0A0B7NT25</accession>